<organism evidence="7 8">
    <name type="scientific">Shiella aurantiaca</name>
    <dbReference type="NCBI Taxonomy" id="3058365"/>
    <lineage>
        <taxon>Bacteria</taxon>
        <taxon>Pseudomonadati</taxon>
        <taxon>Bacteroidota</taxon>
        <taxon>Cytophagia</taxon>
        <taxon>Cytophagales</taxon>
        <taxon>Shiellaceae</taxon>
        <taxon>Shiella</taxon>
    </lineage>
</organism>
<evidence type="ECO:0000259" key="6">
    <source>
        <dbReference type="Pfam" id="PF01699"/>
    </source>
</evidence>
<feature type="transmembrane region" description="Helical" evidence="5">
    <location>
        <begin position="6"/>
        <end position="23"/>
    </location>
</feature>
<name>A0ABT8F7E0_9BACT</name>
<feature type="transmembrane region" description="Helical" evidence="5">
    <location>
        <begin position="246"/>
        <end position="266"/>
    </location>
</feature>
<dbReference type="Proteomes" id="UP001168552">
    <property type="component" value="Unassembled WGS sequence"/>
</dbReference>
<accession>A0ABT8F7E0</accession>
<feature type="transmembrane region" description="Helical" evidence="5">
    <location>
        <begin position="173"/>
        <end position="191"/>
    </location>
</feature>
<comment type="subcellular location">
    <subcellularLocation>
        <location evidence="1">Membrane</location>
        <topology evidence="1">Multi-pass membrane protein</topology>
    </subcellularLocation>
</comment>
<protein>
    <submittedName>
        <fullName evidence="7">Calcium/sodium antiporter</fullName>
    </submittedName>
</protein>
<dbReference type="InterPro" id="IPR004481">
    <property type="entry name" value="K/Na/Ca-exchanger"/>
</dbReference>
<gene>
    <name evidence="7" type="ORF">QWY31_12855</name>
</gene>
<comment type="caution">
    <text evidence="7">The sequence shown here is derived from an EMBL/GenBank/DDBJ whole genome shotgun (WGS) entry which is preliminary data.</text>
</comment>
<dbReference type="Gene3D" id="1.20.1420.30">
    <property type="entry name" value="NCX, central ion-binding region"/>
    <property type="match status" value="1"/>
</dbReference>
<dbReference type="RefSeq" id="WP_320004929.1">
    <property type="nucleotide sequence ID" value="NZ_JAUHJS010000006.1"/>
</dbReference>
<feature type="domain" description="Sodium/calcium exchanger membrane region" evidence="6">
    <location>
        <begin position="4"/>
        <end position="152"/>
    </location>
</feature>
<dbReference type="PANTHER" id="PTHR10846:SF8">
    <property type="entry name" value="INNER MEMBRANE PROTEIN YRBG"/>
    <property type="match status" value="1"/>
</dbReference>
<keyword evidence="2 5" id="KW-0812">Transmembrane</keyword>
<feature type="transmembrane region" description="Helical" evidence="5">
    <location>
        <begin position="272"/>
        <end position="291"/>
    </location>
</feature>
<dbReference type="InterPro" id="IPR004837">
    <property type="entry name" value="NaCa_Exmemb"/>
</dbReference>
<evidence type="ECO:0000256" key="4">
    <source>
        <dbReference type="ARBA" id="ARBA00023136"/>
    </source>
</evidence>
<evidence type="ECO:0000256" key="2">
    <source>
        <dbReference type="ARBA" id="ARBA00022692"/>
    </source>
</evidence>
<reference evidence="7" key="1">
    <citation type="submission" date="2023-06" db="EMBL/GenBank/DDBJ databases">
        <title>Cytophagales bacterium Strain LB-30, isolated from soil.</title>
        <authorList>
            <person name="Liu B."/>
        </authorList>
    </citation>
    <scope>NUCLEOTIDE SEQUENCE</scope>
    <source>
        <strain evidence="7">LB-30</strain>
    </source>
</reference>
<feature type="transmembrane region" description="Helical" evidence="5">
    <location>
        <begin position="78"/>
        <end position="95"/>
    </location>
</feature>
<dbReference type="Pfam" id="PF01699">
    <property type="entry name" value="Na_Ca_ex"/>
    <property type="match status" value="2"/>
</dbReference>
<keyword evidence="3 5" id="KW-1133">Transmembrane helix</keyword>
<evidence type="ECO:0000256" key="3">
    <source>
        <dbReference type="ARBA" id="ARBA00022989"/>
    </source>
</evidence>
<evidence type="ECO:0000313" key="7">
    <source>
        <dbReference type="EMBL" id="MDN4166393.1"/>
    </source>
</evidence>
<evidence type="ECO:0000313" key="8">
    <source>
        <dbReference type="Proteomes" id="UP001168552"/>
    </source>
</evidence>
<feature type="transmembrane region" description="Helical" evidence="5">
    <location>
        <begin position="107"/>
        <end position="126"/>
    </location>
</feature>
<sequence length="321" mass="34734">MFLSIIILLVGFVILIKGADLLVDGSSGIARKYGVSELAIGLTVVAFGTSMPELVVSLISSTQGYSDIVYGNVIGSNLFNLLFILGVAGAIFPLTVQNQTVWKEIPFSLFVTVLMVVLANDVWVWGGEQNILSRYDASILVVLFVGFVLYILRSMKNNEFTLDTPSTETPKPNWKLITFIVLGLVGLVGGGKLVVDNSVFIARSFGLSEKLIGLTIIAAGTSLPELATSAVAAFKRNSDIAVGNIIGSNIFNVLLILGVSAFITPAPFTTELNLDIAILLGATMILFVAMFTGKMQKLDRWEAMLLFLAYLVYLVYLIYRN</sequence>
<keyword evidence="4 5" id="KW-0472">Membrane</keyword>
<proteinExistence type="predicted"/>
<feature type="transmembrane region" description="Helical" evidence="5">
    <location>
        <begin position="132"/>
        <end position="152"/>
    </location>
</feature>
<dbReference type="NCBIfam" id="TIGR00367">
    <property type="entry name" value="calcium/sodium antiporter"/>
    <property type="match status" value="1"/>
</dbReference>
<feature type="transmembrane region" description="Helical" evidence="5">
    <location>
        <begin position="303"/>
        <end position="319"/>
    </location>
</feature>
<evidence type="ECO:0000256" key="1">
    <source>
        <dbReference type="ARBA" id="ARBA00004141"/>
    </source>
</evidence>
<dbReference type="PANTHER" id="PTHR10846">
    <property type="entry name" value="SODIUM/POTASSIUM/CALCIUM EXCHANGER"/>
    <property type="match status" value="1"/>
</dbReference>
<evidence type="ECO:0000256" key="5">
    <source>
        <dbReference type="SAM" id="Phobius"/>
    </source>
</evidence>
<dbReference type="InterPro" id="IPR044880">
    <property type="entry name" value="NCX_ion-bd_dom_sf"/>
</dbReference>
<keyword evidence="8" id="KW-1185">Reference proteome</keyword>
<feature type="domain" description="Sodium/calcium exchanger membrane region" evidence="6">
    <location>
        <begin position="177"/>
        <end position="318"/>
    </location>
</feature>
<dbReference type="EMBL" id="JAUHJS010000006">
    <property type="protein sequence ID" value="MDN4166393.1"/>
    <property type="molecule type" value="Genomic_DNA"/>
</dbReference>
<feature type="transmembrane region" description="Helical" evidence="5">
    <location>
        <begin position="35"/>
        <end position="58"/>
    </location>
</feature>